<dbReference type="Pfam" id="PF01805">
    <property type="entry name" value="Surp"/>
    <property type="match status" value="1"/>
</dbReference>
<comment type="caution">
    <text evidence="9">The sequence shown here is derived from an EMBL/GenBank/DDBJ whole genome shotgun (WGS) entry which is preliminary data.</text>
</comment>
<dbReference type="Gene3D" id="1.10.1410.10">
    <property type="match status" value="1"/>
</dbReference>
<evidence type="ECO:0000256" key="7">
    <source>
        <dbReference type="SAM" id="MobiDB-lite"/>
    </source>
</evidence>
<dbReference type="PANTHER" id="PTHR23340:SF0">
    <property type="entry name" value="SURP AND G-PATCH DOMAIN-CONTAINING PROTEIN 1 ISOFORM X1"/>
    <property type="match status" value="1"/>
</dbReference>
<dbReference type="GO" id="GO:0003723">
    <property type="term" value="F:RNA binding"/>
    <property type="evidence" value="ECO:0007669"/>
    <property type="project" value="InterPro"/>
</dbReference>
<organism evidence="9 10">
    <name type="scientific">Coptotermes formosanus</name>
    <name type="common">Formosan subterranean termite</name>
    <dbReference type="NCBI Taxonomy" id="36987"/>
    <lineage>
        <taxon>Eukaryota</taxon>
        <taxon>Metazoa</taxon>
        <taxon>Ecdysozoa</taxon>
        <taxon>Arthropoda</taxon>
        <taxon>Hexapoda</taxon>
        <taxon>Insecta</taxon>
        <taxon>Pterygota</taxon>
        <taxon>Neoptera</taxon>
        <taxon>Polyneoptera</taxon>
        <taxon>Dictyoptera</taxon>
        <taxon>Blattodea</taxon>
        <taxon>Blattoidea</taxon>
        <taxon>Termitoidae</taxon>
        <taxon>Rhinotermitidae</taxon>
        <taxon>Coptotermes</taxon>
    </lineage>
</organism>
<keyword evidence="3" id="KW-0479">Metal-binding</keyword>
<feature type="region of interest" description="Disordered" evidence="7">
    <location>
        <begin position="17"/>
        <end position="49"/>
    </location>
</feature>
<dbReference type="Pfam" id="PF01585">
    <property type="entry name" value="G-patch"/>
    <property type="match status" value="1"/>
</dbReference>
<evidence type="ECO:0000313" key="10">
    <source>
        <dbReference type="Proteomes" id="UP000502823"/>
    </source>
</evidence>
<dbReference type="GO" id="GO:1990817">
    <property type="term" value="F:poly(A) RNA polymerase activity"/>
    <property type="evidence" value="ECO:0007669"/>
    <property type="project" value="UniProtKB-ARBA"/>
</dbReference>
<dbReference type="InterPro" id="IPR000061">
    <property type="entry name" value="Surp"/>
</dbReference>
<dbReference type="Proteomes" id="UP000502823">
    <property type="component" value="Unassembled WGS sequence"/>
</dbReference>
<keyword evidence="6" id="KW-0539">Nucleus</keyword>
<feature type="region of interest" description="Disordered" evidence="7">
    <location>
        <begin position="1058"/>
        <end position="1087"/>
    </location>
</feature>
<feature type="region of interest" description="Disordered" evidence="7">
    <location>
        <begin position="1570"/>
        <end position="1593"/>
    </location>
</feature>
<dbReference type="Pfam" id="PF22600">
    <property type="entry name" value="MTPAP-like_central"/>
    <property type="match status" value="1"/>
</dbReference>
<dbReference type="PROSITE" id="PS50174">
    <property type="entry name" value="G_PATCH"/>
    <property type="match status" value="1"/>
</dbReference>
<dbReference type="InterPro" id="IPR002058">
    <property type="entry name" value="PAP_assoc"/>
</dbReference>
<dbReference type="SUPFAM" id="SSF109905">
    <property type="entry name" value="Surp module (SWAP domain)"/>
    <property type="match status" value="1"/>
</dbReference>
<feature type="compositionally biased region" description="Polar residues" evidence="7">
    <location>
        <begin position="911"/>
        <end position="925"/>
    </location>
</feature>
<dbReference type="InterPro" id="IPR043519">
    <property type="entry name" value="NT_sf"/>
</dbReference>
<dbReference type="InterPro" id="IPR000467">
    <property type="entry name" value="G_patch_dom"/>
</dbReference>
<dbReference type="GO" id="GO:0005654">
    <property type="term" value="C:nucleoplasm"/>
    <property type="evidence" value="ECO:0007669"/>
    <property type="project" value="TreeGrafter"/>
</dbReference>
<reference evidence="10" key="1">
    <citation type="submission" date="2020-01" db="EMBL/GenBank/DDBJ databases">
        <title>Draft genome sequence of the Termite Coptotermes fromosanus.</title>
        <authorList>
            <person name="Itakura S."/>
            <person name="Yosikawa Y."/>
            <person name="Umezawa K."/>
        </authorList>
    </citation>
    <scope>NUCLEOTIDE SEQUENCE [LARGE SCALE GENOMIC DNA]</scope>
</reference>
<dbReference type="CDD" id="cd05402">
    <property type="entry name" value="NT_PAP_TUTase"/>
    <property type="match status" value="1"/>
</dbReference>
<keyword evidence="4" id="KW-0460">Magnesium</keyword>
<feature type="compositionally biased region" description="Polar residues" evidence="7">
    <location>
        <begin position="170"/>
        <end position="185"/>
    </location>
</feature>
<feature type="compositionally biased region" description="Basic and acidic residues" evidence="7">
    <location>
        <begin position="782"/>
        <end position="797"/>
    </location>
</feature>
<proteinExistence type="predicted"/>
<feature type="compositionally biased region" description="Low complexity" evidence="7">
    <location>
        <begin position="752"/>
        <end position="764"/>
    </location>
</feature>
<dbReference type="Pfam" id="PF03828">
    <property type="entry name" value="PAP_assoc"/>
    <property type="match status" value="1"/>
</dbReference>
<evidence type="ECO:0000256" key="6">
    <source>
        <dbReference type="ARBA" id="ARBA00023242"/>
    </source>
</evidence>
<gene>
    <name evidence="9" type="ORF">Cfor_08762</name>
</gene>
<keyword evidence="10" id="KW-1185">Reference proteome</keyword>
<feature type="region of interest" description="Disordered" evidence="7">
    <location>
        <begin position="267"/>
        <end position="302"/>
    </location>
</feature>
<dbReference type="SMART" id="SM00648">
    <property type="entry name" value="SWAP"/>
    <property type="match status" value="1"/>
</dbReference>
<feature type="region of interest" description="Disordered" evidence="7">
    <location>
        <begin position="151"/>
        <end position="203"/>
    </location>
</feature>
<sequence>MYNAMFSPHMVVHFVGRQQQQHHHHNNYSDTNNNNNNNSNNRQNRILSDSCYSHGPFEHRYPRELLQLMGLEMPPVRNRYYNSHPPGGRGEGGWRDRGNHDSNSSLMPPPVPLGFRPFTHNSTVKRNCWNKSNGRPPRCGQRDPVACKSDLSCNSSSDSGFSSRSPTPSKLQSQQSTLSDMSAEQLTCEEESDHTQASASVSDIKGIKRLHEVYGTPAHNSAIGNGQHHQQQQHQQQQYFHQHPPSANSVHTLPSLQFCQQQTLQPGLIRGEGPYQSKRRYHSGRHSPPLPVHPHSHRPPRGGRRLNGVLLPLSSGLGPPLFAPDRFLSRAHLVQVIHTPPQLLSGCDWDKLSEGIWNKFMIHQQTEDTFRKKMMLWKCLYNVVQSSFPRYGLYLVGSTMNGFGSDNSDVDMCLVVRHTEMDQRNEAVVHLEQMLKCLRRCEFIEQPELIQAKVPILKFRDTRFCLEVDLNCNNAVGIRNTHLLYCYSQMDWRVRPLVLIIKLWADRHNINNAKNMTISSYSLALMVIHFLQCGVTPPVLPCLHGMYQGKFTPHSDIQMIDLHEDLRPFTSDNTQSLGELLHDFLRYYVEFDFNQYAMSVRLASCIPIEECRRARTYKNDPHQWKYLCIEEPFDLTNTARSVYDRNVFERVKAVFQASYNSLKKTRNIESIFHFKVAICGYVSGSRIRSKMAYRGIRGSDPFASKTTRNERFAQMSKQEQLIEQKKREIQAKLEDQKKKETEEALKKLQGVSSNSRLGSGNRSNAQSGQHKGNRKPFWKSNQDQRWKRDSSHSEDFSSTKIQGSVNIFSNDGSFLDQFKKLSGVKETKSRKGDDSSNINSNVGSDTKASTAAILSSSTYADWGTWGASAEKHTEKGEDCAEGTKLDTSQDQEGNKNRNQDRDQNDEDLRNSEQLGTSHWFQQKCISSGSGQEQGQGNCGVGWHGQGSPSPPPSCSAITAPNRSSSPYSPSSAITESKELVVPVNITAPTNNGPVQYSLPNIQPPPIVPLLNPPQQQFIAYSSPPPHIQSIPALSSIQPHSIPNPPPLAPSLSIHPVSTPVIPQPPPAIPQPPPTIQQPPPSIQPSSPSLPPHLMQHPVPLLQHHTVPPPGVLQTQGLGTASLPTLMTPLLQHPVPPLGLPPAAPAPASACPPSAAVLGICASGTGVSPAAVGVMQASGPNSGQSSDGPADPAADEARNYLARTVAQCGDDIEQIILVRNPDDPTLWFLSDKESAAYQQYRQLVEKFRLEMKNTDRNEDVPNIEVKCETGASVKQEQSEYGHISFQPEDIPSTKREQPDDTTVMKQENVGNDKQDQEDDSSHQSKVSSKRSGDESDDGQASVSRRRKRRSRWAPETEKVAVVPGSTITETGGGCGPTTINLQPSGTVTSGVATSGSGQLLTKVTRTDPALIQYAVQAFGTSNLSEDDWKKAEDHYKINLLYQDMLRKRQELERLQRAGKFKYEYDSDEETDGGTWEHRLRLQEMEATQRWAEELTKKAEGKHHIGDFLPPDELERFLEKYNALKEGREPDLSDYKEYKLKEDNIGFQMLQKLGWTEGQGLGSEGHGIVDPVNKASSRPENQGLGVERPEDVTHGDDEYDAYRKRMMLAYRFRPNPLVGIFIDYPSQMLFCSFSRIIQGVLTIELDRVDEDVRR</sequence>
<evidence type="ECO:0000256" key="3">
    <source>
        <dbReference type="ARBA" id="ARBA00022723"/>
    </source>
</evidence>
<feature type="compositionally biased region" description="Basic and acidic residues" evidence="7">
    <location>
        <begin position="892"/>
        <end position="910"/>
    </location>
</feature>
<feature type="region of interest" description="Disordered" evidence="7">
    <location>
        <begin position="868"/>
        <end position="973"/>
    </location>
</feature>
<dbReference type="OrthoDB" id="2274644at2759"/>
<feature type="compositionally biased region" description="Pro residues" evidence="7">
    <location>
        <begin position="1061"/>
        <end position="1087"/>
    </location>
</feature>
<feature type="compositionally biased region" description="Basic and acidic residues" evidence="7">
    <location>
        <begin position="1309"/>
        <end position="1321"/>
    </location>
</feature>
<keyword evidence="5" id="KW-0508">mRNA splicing</keyword>
<evidence type="ECO:0000256" key="4">
    <source>
        <dbReference type="ARBA" id="ARBA00022842"/>
    </source>
</evidence>
<dbReference type="GO" id="GO:0046872">
    <property type="term" value="F:metal ion binding"/>
    <property type="evidence" value="ECO:0007669"/>
    <property type="project" value="UniProtKB-KW"/>
</dbReference>
<keyword evidence="2" id="KW-0507">mRNA processing</keyword>
<dbReference type="InterPro" id="IPR035967">
    <property type="entry name" value="SWAP/Surp_sf"/>
</dbReference>
<dbReference type="InterPro" id="IPR040169">
    <property type="entry name" value="SUGP1/2"/>
</dbReference>
<feature type="region of interest" description="Disordered" evidence="7">
    <location>
        <begin position="217"/>
        <end position="251"/>
    </location>
</feature>
<accession>A0A6L2Q9X3</accession>
<feature type="region of interest" description="Disordered" evidence="7">
    <location>
        <begin position="79"/>
        <end position="118"/>
    </location>
</feature>
<feature type="compositionally biased region" description="Basic and acidic residues" evidence="7">
    <location>
        <begin position="869"/>
        <end position="884"/>
    </location>
</feature>
<dbReference type="SMART" id="SM00443">
    <property type="entry name" value="G_patch"/>
    <property type="match status" value="1"/>
</dbReference>
<dbReference type="SUPFAM" id="SSF81631">
    <property type="entry name" value="PAP/OAS1 substrate-binding domain"/>
    <property type="match status" value="1"/>
</dbReference>
<dbReference type="SUPFAM" id="SSF81301">
    <property type="entry name" value="Nucleotidyltransferase"/>
    <property type="match status" value="1"/>
</dbReference>
<dbReference type="PANTHER" id="PTHR23340">
    <property type="entry name" value="ARGININE/SERINE RICH SPLICING FACTOR SF4/14"/>
    <property type="match status" value="1"/>
</dbReference>
<evidence type="ECO:0000259" key="8">
    <source>
        <dbReference type="PROSITE" id="PS50174"/>
    </source>
</evidence>
<feature type="compositionally biased region" description="Polar residues" evidence="7">
    <location>
        <begin position="835"/>
        <end position="849"/>
    </location>
</feature>
<feature type="compositionally biased region" description="Low complexity" evidence="7">
    <location>
        <begin position="151"/>
        <end position="169"/>
    </location>
</feature>
<feature type="region of interest" description="Disordered" evidence="7">
    <location>
        <begin position="824"/>
        <end position="849"/>
    </location>
</feature>
<feature type="compositionally biased region" description="Gly residues" evidence="7">
    <location>
        <begin position="931"/>
        <end position="944"/>
    </location>
</feature>
<feature type="region of interest" description="Disordered" evidence="7">
    <location>
        <begin position="740"/>
        <end position="799"/>
    </location>
</feature>
<evidence type="ECO:0000256" key="5">
    <source>
        <dbReference type="ARBA" id="ARBA00023187"/>
    </source>
</evidence>
<protein>
    <recommendedName>
        <fullName evidence="8">G-patch domain-containing protein</fullName>
    </recommendedName>
</protein>
<feature type="compositionally biased region" description="Low complexity" evidence="7">
    <location>
        <begin position="227"/>
        <end position="243"/>
    </location>
</feature>
<feature type="region of interest" description="Disordered" evidence="7">
    <location>
        <begin position="1272"/>
        <end position="1358"/>
    </location>
</feature>
<feature type="domain" description="G-patch" evidence="8">
    <location>
        <begin position="1540"/>
        <end position="1587"/>
    </location>
</feature>
<dbReference type="GO" id="GO:0008380">
    <property type="term" value="P:RNA splicing"/>
    <property type="evidence" value="ECO:0007669"/>
    <property type="project" value="UniProtKB-KW"/>
</dbReference>
<evidence type="ECO:0000256" key="1">
    <source>
        <dbReference type="ARBA" id="ARBA00004123"/>
    </source>
</evidence>
<dbReference type="EMBL" id="BLKM01001059">
    <property type="protein sequence ID" value="GFG39738.1"/>
    <property type="molecule type" value="Genomic_DNA"/>
</dbReference>
<dbReference type="InParanoid" id="A0A6L2Q9X3"/>
<evidence type="ECO:0000256" key="2">
    <source>
        <dbReference type="ARBA" id="ARBA00022664"/>
    </source>
</evidence>
<name>A0A6L2Q9X3_COPFO</name>
<evidence type="ECO:0000313" key="9">
    <source>
        <dbReference type="EMBL" id="GFG39738.1"/>
    </source>
</evidence>
<dbReference type="Gene3D" id="3.30.460.10">
    <property type="entry name" value="Beta Polymerase, domain 2"/>
    <property type="match status" value="1"/>
</dbReference>
<dbReference type="GO" id="GO:0006397">
    <property type="term" value="P:mRNA processing"/>
    <property type="evidence" value="ECO:0007669"/>
    <property type="project" value="UniProtKB-KW"/>
</dbReference>
<dbReference type="Gene3D" id="1.10.10.790">
    <property type="entry name" value="Surp module"/>
    <property type="match status" value="1"/>
</dbReference>
<feature type="compositionally biased region" description="Basic and acidic residues" evidence="7">
    <location>
        <begin position="824"/>
        <end position="834"/>
    </location>
</feature>
<feature type="compositionally biased region" description="Low complexity" evidence="7">
    <location>
        <begin position="28"/>
        <end position="41"/>
    </location>
</feature>
<dbReference type="InterPro" id="IPR054708">
    <property type="entry name" value="MTPAP-like_central"/>
</dbReference>
<comment type="subcellular location">
    <subcellularLocation>
        <location evidence="1">Nucleus</location>
    </subcellularLocation>
</comment>